<evidence type="ECO:0000313" key="2">
    <source>
        <dbReference type="EMBL" id="KAJ7752547.1"/>
    </source>
</evidence>
<evidence type="ECO:0000313" key="3">
    <source>
        <dbReference type="Proteomes" id="UP001215598"/>
    </source>
</evidence>
<feature type="compositionally biased region" description="Basic and acidic residues" evidence="1">
    <location>
        <begin position="211"/>
        <end position="220"/>
    </location>
</feature>
<comment type="caution">
    <text evidence="2">The sequence shown here is derived from an EMBL/GenBank/DDBJ whole genome shotgun (WGS) entry which is preliminary data.</text>
</comment>
<feature type="region of interest" description="Disordered" evidence="1">
    <location>
        <begin position="197"/>
        <end position="220"/>
    </location>
</feature>
<name>A0AAD7J1K7_9AGAR</name>
<gene>
    <name evidence="2" type="ORF">B0H16DRAFT_786633</name>
</gene>
<sequence length="269" mass="29525">MSCLSSRLPARAWDGAQGRRAGACVHPCLPAFSFILRTVLSLFFSFPSILSPLLPFLWFHPGGLASVWRVPGTWGRMPRMIPSLMVESSFTRKTLDVEALARRRRQCENAESDCRLPPTISLLRPTSTASFLFDCLFAPSSIPILTLLSFPQERNTPQASVNLCTLAVLRAFLASRIHDCWSVHPLDEVDGEDTPRAPLHWDADSGVIGDDAPRHVDRGRPGAAMRCEERQAGRSAWGRGCRMAAARSPSCARKGYVRQGAVGVGGRGR</sequence>
<dbReference type="EMBL" id="JARKIB010000058">
    <property type="protein sequence ID" value="KAJ7752547.1"/>
    <property type="molecule type" value="Genomic_DNA"/>
</dbReference>
<proteinExistence type="predicted"/>
<organism evidence="2 3">
    <name type="scientific">Mycena metata</name>
    <dbReference type="NCBI Taxonomy" id="1033252"/>
    <lineage>
        <taxon>Eukaryota</taxon>
        <taxon>Fungi</taxon>
        <taxon>Dikarya</taxon>
        <taxon>Basidiomycota</taxon>
        <taxon>Agaricomycotina</taxon>
        <taxon>Agaricomycetes</taxon>
        <taxon>Agaricomycetidae</taxon>
        <taxon>Agaricales</taxon>
        <taxon>Marasmiineae</taxon>
        <taxon>Mycenaceae</taxon>
        <taxon>Mycena</taxon>
    </lineage>
</organism>
<dbReference type="Proteomes" id="UP001215598">
    <property type="component" value="Unassembled WGS sequence"/>
</dbReference>
<keyword evidence="3" id="KW-1185">Reference proteome</keyword>
<reference evidence="2" key="1">
    <citation type="submission" date="2023-03" db="EMBL/GenBank/DDBJ databases">
        <title>Massive genome expansion in bonnet fungi (Mycena s.s.) driven by repeated elements and novel gene families across ecological guilds.</title>
        <authorList>
            <consortium name="Lawrence Berkeley National Laboratory"/>
            <person name="Harder C.B."/>
            <person name="Miyauchi S."/>
            <person name="Viragh M."/>
            <person name="Kuo A."/>
            <person name="Thoen E."/>
            <person name="Andreopoulos B."/>
            <person name="Lu D."/>
            <person name="Skrede I."/>
            <person name="Drula E."/>
            <person name="Henrissat B."/>
            <person name="Morin E."/>
            <person name="Kohler A."/>
            <person name="Barry K."/>
            <person name="LaButti K."/>
            <person name="Morin E."/>
            <person name="Salamov A."/>
            <person name="Lipzen A."/>
            <person name="Mereny Z."/>
            <person name="Hegedus B."/>
            <person name="Baldrian P."/>
            <person name="Stursova M."/>
            <person name="Weitz H."/>
            <person name="Taylor A."/>
            <person name="Grigoriev I.V."/>
            <person name="Nagy L.G."/>
            <person name="Martin F."/>
            <person name="Kauserud H."/>
        </authorList>
    </citation>
    <scope>NUCLEOTIDE SEQUENCE</scope>
    <source>
        <strain evidence="2">CBHHK182m</strain>
    </source>
</reference>
<protein>
    <submittedName>
        <fullName evidence="2">Uncharacterized protein</fullName>
    </submittedName>
</protein>
<accession>A0AAD7J1K7</accession>
<evidence type="ECO:0000256" key="1">
    <source>
        <dbReference type="SAM" id="MobiDB-lite"/>
    </source>
</evidence>
<dbReference type="AlphaFoldDB" id="A0AAD7J1K7"/>